<evidence type="ECO:0000313" key="2">
    <source>
        <dbReference type="EMBL" id="AXK40780.1"/>
    </source>
</evidence>
<dbReference type="Gene3D" id="3.40.470.10">
    <property type="entry name" value="Uracil-DNA glycosylase-like domain"/>
    <property type="match status" value="1"/>
</dbReference>
<organism evidence="2 3">
    <name type="scientific">Crenobacter cavernae</name>
    <dbReference type="NCBI Taxonomy" id="2290923"/>
    <lineage>
        <taxon>Bacteria</taxon>
        <taxon>Pseudomonadati</taxon>
        <taxon>Pseudomonadota</taxon>
        <taxon>Betaproteobacteria</taxon>
        <taxon>Neisseriales</taxon>
        <taxon>Neisseriaceae</taxon>
        <taxon>Crenobacter</taxon>
    </lineage>
</organism>
<evidence type="ECO:0000259" key="1">
    <source>
        <dbReference type="SMART" id="SM00986"/>
    </source>
</evidence>
<dbReference type="InterPro" id="IPR026353">
    <property type="entry name" value="Hypoxan-DNA_Glyclase"/>
</dbReference>
<dbReference type="Pfam" id="PF03167">
    <property type="entry name" value="UDG"/>
    <property type="match status" value="1"/>
</dbReference>
<keyword evidence="2" id="KW-0326">Glycosidase</keyword>
<dbReference type="InterPro" id="IPR036895">
    <property type="entry name" value="Uracil-DNA_glycosylase-like_sf"/>
</dbReference>
<dbReference type="KEGG" id="ccah:DWG20_00930"/>
<dbReference type="GO" id="GO:0033958">
    <property type="term" value="F:DNA-deoxyinosine glycosylase activity"/>
    <property type="evidence" value="ECO:0007669"/>
    <property type="project" value="UniProtKB-EC"/>
</dbReference>
<dbReference type="InterPro" id="IPR005122">
    <property type="entry name" value="Uracil-DNA_glycosylase-like"/>
</dbReference>
<protein>
    <submittedName>
        <fullName evidence="2">DNA-deoxyinosine glycosylase</fullName>
        <ecNumber evidence="2">3.2.2.15</ecNumber>
    </submittedName>
</protein>
<evidence type="ECO:0000313" key="3">
    <source>
        <dbReference type="Proteomes" id="UP000254537"/>
    </source>
</evidence>
<dbReference type="SUPFAM" id="SSF52141">
    <property type="entry name" value="Uracil-DNA glycosylase-like"/>
    <property type="match status" value="1"/>
</dbReference>
<dbReference type="SMART" id="SM00986">
    <property type="entry name" value="UDG"/>
    <property type="match status" value="1"/>
</dbReference>
<dbReference type="SMART" id="SM00987">
    <property type="entry name" value="UreE_C"/>
    <property type="match status" value="1"/>
</dbReference>
<sequence length="166" mass="17687">MPDIHPFRDGLPPVVAPDTRLLILGSLPGEASLAAAEYYAHPRNAFWTIMAALTGEDLVTLPYAERLAALLAHRVGLWDVVGRARRRGSLDTHLREVSANPLADLIATLPALEAVAFNGATAARLGQPLLPAGLALYALPSTSPAHTMKLDAKLAAWRVLAPHIGR</sequence>
<reference evidence="2 3" key="1">
    <citation type="submission" date="2018-07" db="EMBL/GenBank/DDBJ databases">
        <title>Crenobacter cavernae sp. nov., isolated from a karst cave.</title>
        <authorList>
            <person name="Zhu H."/>
        </authorList>
    </citation>
    <scope>NUCLEOTIDE SEQUENCE [LARGE SCALE GENOMIC DNA]</scope>
    <source>
        <strain evidence="2 3">K1W11S-77</strain>
    </source>
</reference>
<dbReference type="EC" id="3.2.2.15" evidence="2"/>
<dbReference type="Proteomes" id="UP000254537">
    <property type="component" value="Chromosome"/>
</dbReference>
<dbReference type="AlphaFoldDB" id="A0A345YA28"/>
<dbReference type="NCBIfam" id="TIGR04274">
    <property type="entry name" value="hypoxanDNAglyco"/>
    <property type="match status" value="1"/>
</dbReference>
<dbReference type="OrthoDB" id="9799921at2"/>
<dbReference type="CDD" id="cd10032">
    <property type="entry name" value="UDG-F6_HDG"/>
    <property type="match status" value="1"/>
</dbReference>
<gene>
    <name evidence="2" type="ORF">DWG20_00930</name>
</gene>
<dbReference type="EMBL" id="CP031337">
    <property type="protein sequence ID" value="AXK40780.1"/>
    <property type="molecule type" value="Genomic_DNA"/>
</dbReference>
<dbReference type="RefSeq" id="WP_115434697.1">
    <property type="nucleotide sequence ID" value="NZ_CP031337.1"/>
</dbReference>
<accession>A0A345YA28</accession>
<keyword evidence="2" id="KW-0378">Hydrolase</keyword>
<feature type="domain" description="Uracil-DNA glycosylase-like" evidence="1">
    <location>
        <begin position="12"/>
        <end position="161"/>
    </location>
</feature>
<proteinExistence type="predicted"/>
<name>A0A345YA28_9NEIS</name>